<sequence length="80" mass="8868">SEPRWRKRYQEVKSRRDYNLANAIDGVPLPDEPPEDEDPGPFSAAPLETGSPEPVPAERRSALDIAAELIESSLGAKRVR</sequence>
<gene>
    <name evidence="2" type="ORF">CWC39_10025</name>
</gene>
<dbReference type="RefSeq" id="WP_202973267.1">
    <property type="nucleotide sequence ID" value="NZ_PHQP01000120.1"/>
</dbReference>
<proteinExistence type="predicted"/>
<protein>
    <submittedName>
        <fullName evidence="2">Uncharacterized protein</fullName>
    </submittedName>
</protein>
<evidence type="ECO:0000313" key="3">
    <source>
        <dbReference type="Proteomes" id="UP000251047"/>
    </source>
</evidence>
<evidence type="ECO:0000256" key="1">
    <source>
        <dbReference type="SAM" id="MobiDB-lite"/>
    </source>
</evidence>
<dbReference type="AlphaFoldDB" id="A0A364V8Q4"/>
<dbReference type="Proteomes" id="UP000251047">
    <property type="component" value="Unassembled WGS sequence"/>
</dbReference>
<dbReference type="EMBL" id="PHQP01000120">
    <property type="protein sequence ID" value="RAV32998.1"/>
    <property type="molecule type" value="Genomic_DNA"/>
</dbReference>
<accession>A0A364V8Q4</accession>
<feature type="region of interest" description="Disordered" evidence="1">
    <location>
        <begin position="20"/>
        <end position="59"/>
    </location>
</feature>
<reference evidence="2 3" key="1">
    <citation type="journal article" date="2018" name="Syst. Appl. Microbiol.">
        <title>Corynebacterium heidelbergense sp. nov., isolated from the preen glands of Egyptian geese (Alopochen aegyptiacus).</title>
        <authorList>
            <person name="Braun M.S."/>
            <person name="Wang E."/>
            <person name="Zimmermann S."/>
            <person name="Wink M."/>
        </authorList>
    </citation>
    <scope>NUCLEOTIDE SEQUENCE [LARGE SCALE GENOMIC DNA]</scope>
    <source>
        <strain evidence="2 3">DSM 104638</strain>
    </source>
</reference>
<name>A0A364V8Q4_9CORY</name>
<evidence type="ECO:0000313" key="2">
    <source>
        <dbReference type="EMBL" id="RAV32998.1"/>
    </source>
</evidence>
<organism evidence="2 3">
    <name type="scientific">Corynebacterium heidelbergense</name>
    <dbReference type="NCBI Taxonomy" id="2055947"/>
    <lineage>
        <taxon>Bacteria</taxon>
        <taxon>Bacillati</taxon>
        <taxon>Actinomycetota</taxon>
        <taxon>Actinomycetes</taxon>
        <taxon>Mycobacteriales</taxon>
        <taxon>Corynebacteriaceae</taxon>
        <taxon>Corynebacterium</taxon>
    </lineage>
</organism>
<comment type="caution">
    <text evidence="2">The sequence shown here is derived from an EMBL/GenBank/DDBJ whole genome shotgun (WGS) entry which is preliminary data.</text>
</comment>
<feature type="non-terminal residue" evidence="2">
    <location>
        <position position="1"/>
    </location>
</feature>